<organism evidence="6">
    <name type="scientific">Variovorax paradoxus</name>
    <dbReference type="NCBI Taxonomy" id="34073"/>
    <lineage>
        <taxon>Bacteria</taxon>
        <taxon>Pseudomonadati</taxon>
        <taxon>Pseudomonadota</taxon>
        <taxon>Betaproteobacteria</taxon>
        <taxon>Burkholderiales</taxon>
        <taxon>Comamonadaceae</taxon>
        <taxon>Variovorax</taxon>
    </lineage>
</organism>
<dbReference type="SUPFAM" id="SSF46785">
    <property type="entry name" value="Winged helix' DNA-binding domain"/>
    <property type="match status" value="1"/>
</dbReference>
<feature type="domain" description="HTH lysR-type" evidence="5">
    <location>
        <begin position="12"/>
        <end position="69"/>
    </location>
</feature>
<dbReference type="Pfam" id="PF03466">
    <property type="entry name" value="LysR_substrate"/>
    <property type="match status" value="1"/>
</dbReference>
<evidence type="ECO:0000256" key="2">
    <source>
        <dbReference type="ARBA" id="ARBA00023015"/>
    </source>
</evidence>
<evidence type="ECO:0000259" key="5">
    <source>
        <dbReference type="PROSITE" id="PS50931"/>
    </source>
</evidence>
<dbReference type="PRINTS" id="PR00039">
    <property type="entry name" value="HTHLYSR"/>
</dbReference>
<sequence>MDATTGRLVRKLRLRHLELLAVLAEAETMRSASAQLHLSQPAISKMLGEIEACFGARLFERNHQGVHPNALGAAAVFHARSVLNQLARATEDVGAMQQGAHAVLRVGAPSVTATVPAAIARLRERMPGAAVQIREGRVHELIQRLLAGELDCVYGAVTPELIAADITPLLEPVAMLQDELCVLASTSHKGGPGSGRRRLRWSDLGASPWLLPPKDTLVRQAFVTAFLNDGATPPVPVIEAISSVTIGALMRQDPSLLCAVRLEHAMDEIARGGVRRLEIAPKVPLPSFGLFLRRDGMERPQVLLAFADAVKAAATRLGAPRRRALAAPVA</sequence>
<gene>
    <name evidence="6" type="primary">gbpR_6</name>
    <name evidence="6" type="ORF">VVAX_06714</name>
</gene>
<dbReference type="Gene3D" id="1.10.10.10">
    <property type="entry name" value="Winged helix-like DNA-binding domain superfamily/Winged helix DNA-binding domain"/>
    <property type="match status" value="1"/>
</dbReference>
<dbReference type="Pfam" id="PF00126">
    <property type="entry name" value="HTH_1"/>
    <property type="match status" value="1"/>
</dbReference>
<dbReference type="InterPro" id="IPR036390">
    <property type="entry name" value="WH_DNA-bd_sf"/>
</dbReference>
<keyword evidence="2" id="KW-0805">Transcription regulation</keyword>
<reference evidence="6" key="1">
    <citation type="submission" date="2019-12" db="EMBL/GenBank/DDBJ databases">
        <authorList>
            <person name="Cremers G."/>
        </authorList>
    </citation>
    <scope>NUCLEOTIDE SEQUENCE</scope>
    <source>
        <strain evidence="6">Vvax</strain>
    </source>
</reference>
<dbReference type="RefSeq" id="WP_339095023.1">
    <property type="nucleotide sequence ID" value="NZ_LR743508.1"/>
</dbReference>
<dbReference type="GO" id="GO:0003677">
    <property type="term" value="F:DNA binding"/>
    <property type="evidence" value="ECO:0007669"/>
    <property type="project" value="UniProtKB-KW"/>
</dbReference>
<dbReference type="PANTHER" id="PTHR30419">
    <property type="entry name" value="HTH-TYPE TRANSCRIPTIONAL REGULATOR YBHD"/>
    <property type="match status" value="1"/>
</dbReference>
<keyword evidence="3" id="KW-0238">DNA-binding</keyword>
<evidence type="ECO:0000256" key="4">
    <source>
        <dbReference type="ARBA" id="ARBA00023163"/>
    </source>
</evidence>
<dbReference type="InterPro" id="IPR050950">
    <property type="entry name" value="HTH-type_LysR_regulators"/>
</dbReference>
<dbReference type="SUPFAM" id="SSF53850">
    <property type="entry name" value="Periplasmic binding protein-like II"/>
    <property type="match status" value="1"/>
</dbReference>
<dbReference type="AlphaFoldDB" id="A0A679JVZ7"/>
<keyword evidence="4" id="KW-0804">Transcription</keyword>
<evidence type="ECO:0000256" key="1">
    <source>
        <dbReference type="ARBA" id="ARBA00009437"/>
    </source>
</evidence>
<proteinExistence type="inferred from homology"/>
<dbReference type="InterPro" id="IPR036388">
    <property type="entry name" value="WH-like_DNA-bd_sf"/>
</dbReference>
<dbReference type="InterPro" id="IPR005119">
    <property type="entry name" value="LysR_subst-bd"/>
</dbReference>
<dbReference type="GO" id="GO:0003700">
    <property type="term" value="F:DNA-binding transcription factor activity"/>
    <property type="evidence" value="ECO:0007669"/>
    <property type="project" value="InterPro"/>
</dbReference>
<name>A0A679JVZ7_VARPD</name>
<dbReference type="EMBL" id="LR743508">
    <property type="protein sequence ID" value="CAA2110474.1"/>
    <property type="molecule type" value="Genomic_DNA"/>
</dbReference>
<protein>
    <submittedName>
        <fullName evidence="6">HTH-type transcriptional regulator GbpR</fullName>
    </submittedName>
</protein>
<accession>A0A679JVZ7</accession>
<dbReference type="PROSITE" id="PS50931">
    <property type="entry name" value="HTH_LYSR"/>
    <property type="match status" value="1"/>
</dbReference>
<dbReference type="InterPro" id="IPR000847">
    <property type="entry name" value="LysR_HTH_N"/>
</dbReference>
<comment type="similarity">
    <text evidence="1">Belongs to the LysR transcriptional regulatory family.</text>
</comment>
<evidence type="ECO:0000313" key="6">
    <source>
        <dbReference type="EMBL" id="CAA2110474.1"/>
    </source>
</evidence>
<evidence type="ECO:0000256" key="3">
    <source>
        <dbReference type="ARBA" id="ARBA00023125"/>
    </source>
</evidence>
<dbReference type="GO" id="GO:0005829">
    <property type="term" value="C:cytosol"/>
    <property type="evidence" value="ECO:0007669"/>
    <property type="project" value="TreeGrafter"/>
</dbReference>
<dbReference type="Gene3D" id="3.40.190.290">
    <property type="match status" value="1"/>
</dbReference>
<dbReference type="PANTHER" id="PTHR30419:SF8">
    <property type="entry name" value="NITROGEN ASSIMILATION TRANSCRIPTIONAL ACTIVATOR-RELATED"/>
    <property type="match status" value="1"/>
</dbReference>